<name>A0ABQ8AU74_BRANA</name>
<feature type="compositionally biased region" description="Acidic residues" evidence="5">
    <location>
        <begin position="525"/>
        <end position="535"/>
    </location>
</feature>
<dbReference type="Pfam" id="PF08746">
    <property type="entry name" value="zf-RING-like"/>
    <property type="match status" value="1"/>
</dbReference>
<dbReference type="InterPro" id="IPR036388">
    <property type="entry name" value="WH-like_DNA-bd_sf"/>
</dbReference>
<accession>A0ABQ8AU74</accession>
<dbReference type="InterPro" id="IPR011513">
    <property type="entry name" value="Nse1"/>
</dbReference>
<dbReference type="InterPro" id="IPR013083">
    <property type="entry name" value="Znf_RING/FYVE/PHD"/>
</dbReference>
<comment type="caution">
    <text evidence="7">The sequence shown here is derived from an EMBL/GenBank/DDBJ whole genome shotgun (WGS) entry which is preliminary data.</text>
</comment>
<evidence type="ECO:0000256" key="2">
    <source>
        <dbReference type="ARBA" id="ARBA00010258"/>
    </source>
</evidence>
<feature type="compositionally biased region" description="Basic residues" evidence="5">
    <location>
        <begin position="542"/>
        <end position="552"/>
    </location>
</feature>
<feature type="domain" description="Non-structural maintenance of chromosomes element 1 RING C4HC3-type" evidence="6">
    <location>
        <begin position="464"/>
        <end position="506"/>
    </location>
</feature>
<dbReference type="InterPro" id="IPR014857">
    <property type="entry name" value="Nse1_RING_C4HC3-type"/>
</dbReference>
<dbReference type="EMBL" id="JAGKQM010000012">
    <property type="protein sequence ID" value="KAH0896105.1"/>
    <property type="molecule type" value="Genomic_DNA"/>
</dbReference>
<dbReference type="Proteomes" id="UP000824890">
    <property type="component" value="Unassembled WGS sequence"/>
</dbReference>
<comment type="similarity">
    <text evidence="2">Belongs to the NSE1 family.</text>
</comment>
<sequence length="583" mass="65274">MVSLNCKYHTLIQFLNSRGFLKEKQFHSIFTSVTGRNPGAAEKIFDKYLTHVRFELMDCGDQQDGHVCNGVDRVVNKVSNDQPKVRTKFSVPQTAFFKSIIEAMVQDEAARGWLSGSEALNIQLENQVPPSEASSSQQQVPPAFKNFSMSEKEETLDELVKNAWLCRTKGGYIGLGMKSLLDLRSCFRDYEVPSCEVCNEADGVKADLCPNEYCLRNLLSQRDDKAAVNDDDEDTATQATAFSTNKRKHRNSAENLSSQASTRRRMASLSWKHHTLIQALISRGPLKEKEFHSIFTGVTGRNPGDAKKIFDKYLLEINKELSYVHFELRACRDQYDGHVCYGVVNTVSDDQSKLGTKYSVPQIAFFKGIIEAIAHDEAAQGCISGFDALNIRLENQVPSEASSSQQQVPPAFRNFSMSQKDKTLDELVKDNWLCRTRDGNNIGLGIRSLLDLRSWFRNNDVPSCEVCNEAGVKADLCPNEGCTVRIHKYCLKNLVSQRDDRVCSGCGKPWPLGRVAKEEAVEAAVNDDDEEEETDTQATSLRSKKRKIRRHRDSAENVSSQASLASSSGITRRRVTRSAAHLS</sequence>
<dbReference type="CDD" id="cd16493">
    <property type="entry name" value="RING-CH-C4HC3_NSE1"/>
    <property type="match status" value="1"/>
</dbReference>
<dbReference type="Gene3D" id="1.10.10.10">
    <property type="entry name" value="Winged helix-like DNA-binding domain superfamily/Winged helix DNA-binding domain"/>
    <property type="match status" value="2"/>
</dbReference>
<dbReference type="Pfam" id="PF07574">
    <property type="entry name" value="SMC_Nse1"/>
    <property type="match status" value="2"/>
</dbReference>
<feature type="region of interest" description="Disordered" evidence="5">
    <location>
        <begin position="524"/>
        <end position="583"/>
    </location>
</feature>
<comment type="catalytic activity">
    <reaction evidence="1">
        <text>S-ubiquitinyl-[E2 ubiquitin-conjugating enzyme]-L-cysteine + [acceptor protein]-L-lysine = [E2 ubiquitin-conjugating enzyme]-L-cysteine + N(6)-ubiquitinyl-[acceptor protein]-L-lysine.</text>
        <dbReference type="EC" id="2.3.2.27"/>
    </reaction>
</comment>
<dbReference type="EC" id="2.3.2.27" evidence="3"/>
<dbReference type="Gene3D" id="3.90.1150.220">
    <property type="match status" value="1"/>
</dbReference>
<dbReference type="PANTHER" id="PTHR20973">
    <property type="entry name" value="NON-SMC ELEMENT 1-RELATED"/>
    <property type="match status" value="1"/>
</dbReference>
<dbReference type="Gene3D" id="3.30.40.10">
    <property type="entry name" value="Zinc/RING finger domain, C3HC4 (zinc finger)"/>
    <property type="match status" value="1"/>
</dbReference>
<feature type="compositionally biased region" description="Low complexity" evidence="5">
    <location>
        <begin position="559"/>
        <end position="568"/>
    </location>
</feature>
<evidence type="ECO:0000256" key="4">
    <source>
        <dbReference type="ARBA" id="ARBA00019422"/>
    </source>
</evidence>
<protein>
    <recommendedName>
        <fullName evidence="4">Non-structural maintenance of chromosomes element 1 homolog</fullName>
        <ecNumber evidence="3">2.3.2.27</ecNumber>
    </recommendedName>
</protein>
<feature type="region of interest" description="Disordered" evidence="5">
    <location>
        <begin position="225"/>
        <end position="261"/>
    </location>
</feature>
<evidence type="ECO:0000256" key="5">
    <source>
        <dbReference type="SAM" id="MobiDB-lite"/>
    </source>
</evidence>
<keyword evidence="8" id="KW-1185">Reference proteome</keyword>
<evidence type="ECO:0000313" key="7">
    <source>
        <dbReference type="EMBL" id="KAH0896105.1"/>
    </source>
</evidence>
<proteinExistence type="inferred from homology"/>
<organism evidence="7 8">
    <name type="scientific">Brassica napus</name>
    <name type="common">Rape</name>
    <dbReference type="NCBI Taxonomy" id="3708"/>
    <lineage>
        <taxon>Eukaryota</taxon>
        <taxon>Viridiplantae</taxon>
        <taxon>Streptophyta</taxon>
        <taxon>Embryophyta</taxon>
        <taxon>Tracheophyta</taxon>
        <taxon>Spermatophyta</taxon>
        <taxon>Magnoliopsida</taxon>
        <taxon>eudicotyledons</taxon>
        <taxon>Gunneridae</taxon>
        <taxon>Pentapetalae</taxon>
        <taxon>rosids</taxon>
        <taxon>malvids</taxon>
        <taxon>Brassicales</taxon>
        <taxon>Brassicaceae</taxon>
        <taxon>Brassiceae</taxon>
        <taxon>Brassica</taxon>
    </lineage>
</organism>
<evidence type="ECO:0000313" key="8">
    <source>
        <dbReference type="Proteomes" id="UP000824890"/>
    </source>
</evidence>
<dbReference type="PANTHER" id="PTHR20973:SF1">
    <property type="entry name" value="NON-STRUCTURAL MAINTENANCE OF CHROMOSOMES ELEMENT 1 HOMOLOG"/>
    <property type="match status" value="1"/>
</dbReference>
<gene>
    <name evidence="7" type="ORF">HID58_045673</name>
</gene>
<evidence type="ECO:0000256" key="3">
    <source>
        <dbReference type="ARBA" id="ARBA00012483"/>
    </source>
</evidence>
<reference evidence="7 8" key="1">
    <citation type="submission" date="2021-05" db="EMBL/GenBank/DDBJ databases">
        <title>Genome Assembly of Synthetic Allotetraploid Brassica napus Reveals Homoeologous Exchanges between Subgenomes.</title>
        <authorList>
            <person name="Davis J.T."/>
        </authorList>
    </citation>
    <scope>NUCLEOTIDE SEQUENCE [LARGE SCALE GENOMIC DNA]</scope>
    <source>
        <strain evidence="8">cv. Da-Ae</strain>
        <tissue evidence="7">Seedling</tissue>
    </source>
</reference>
<evidence type="ECO:0000256" key="1">
    <source>
        <dbReference type="ARBA" id="ARBA00000900"/>
    </source>
</evidence>
<evidence type="ECO:0000259" key="6">
    <source>
        <dbReference type="Pfam" id="PF08746"/>
    </source>
</evidence>